<feature type="transmembrane region" description="Helical" evidence="2">
    <location>
        <begin position="747"/>
        <end position="773"/>
    </location>
</feature>
<comment type="caution">
    <text evidence="5">The sequence shown here is derived from an EMBL/GenBank/DDBJ whole genome shotgun (WGS) entry which is preliminary data.</text>
</comment>
<dbReference type="Proteomes" id="UP000287352">
    <property type="component" value="Unassembled WGS sequence"/>
</dbReference>
<dbReference type="InterPro" id="IPR001387">
    <property type="entry name" value="Cro/C1-type_HTH"/>
</dbReference>
<feature type="transmembrane region" description="Helical" evidence="2">
    <location>
        <begin position="665"/>
        <end position="685"/>
    </location>
</feature>
<dbReference type="RefSeq" id="WP_126579760.1">
    <property type="nucleotide sequence ID" value="NZ_BIFR01000001.1"/>
</dbReference>
<evidence type="ECO:0000256" key="2">
    <source>
        <dbReference type="SAM" id="Phobius"/>
    </source>
</evidence>
<dbReference type="SUPFAM" id="SSF47413">
    <property type="entry name" value="lambda repressor-like DNA-binding domains"/>
    <property type="match status" value="1"/>
</dbReference>
<dbReference type="SMART" id="SM00530">
    <property type="entry name" value="HTH_XRE"/>
    <property type="match status" value="1"/>
</dbReference>
<feature type="region of interest" description="Disordered" evidence="1">
    <location>
        <begin position="84"/>
        <end position="146"/>
    </location>
</feature>
<evidence type="ECO:0000313" key="5">
    <source>
        <dbReference type="EMBL" id="GCE12103.1"/>
    </source>
</evidence>
<keyword evidence="2" id="KW-1133">Transmembrane helix</keyword>
<dbReference type="Gene3D" id="1.10.260.40">
    <property type="entry name" value="lambda repressor-like DNA-binding domains"/>
    <property type="match status" value="1"/>
</dbReference>
<feature type="compositionally biased region" description="Basic and acidic residues" evidence="1">
    <location>
        <begin position="105"/>
        <end position="115"/>
    </location>
</feature>
<dbReference type="OrthoDB" id="419058at2"/>
<dbReference type="PROSITE" id="PS50837">
    <property type="entry name" value="NACHT"/>
    <property type="match status" value="1"/>
</dbReference>
<keyword evidence="2" id="KW-0472">Membrane</keyword>
<keyword evidence="6" id="KW-1185">Reference proteome</keyword>
<evidence type="ECO:0000259" key="3">
    <source>
        <dbReference type="PROSITE" id="PS50837"/>
    </source>
</evidence>
<dbReference type="Pfam" id="PF01381">
    <property type="entry name" value="HTH_3"/>
    <property type="match status" value="1"/>
</dbReference>
<dbReference type="GO" id="GO:0003677">
    <property type="term" value="F:DNA binding"/>
    <property type="evidence" value="ECO:0007669"/>
    <property type="project" value="InterPro"/>
</dbReference>
<feature type="domain" description="HTH cro/C1-type" evidence="4">
    <location>
        <begin position="15"/>
        <end position="69"/>
    </location>
</feature>
<evidence type="ECO:0000259" key="4">
    <source>
        <dbReference type="PROSITE" id="PS50943"/>
    </source>
</evidence>
<dbReference type="InterPro" id="IPR027417">
    <property type="entry name" value="P-loop_NTPase"/>
</dbReference>
<dbReference type="SUPFAM" id="SSF52540">
    <property type="entry name" value="P-loop containing nucleoside triphosphate hydrolases"/>
    <property type="match status" value="1"/>
</dbReference>
<dbReference type="Gene3D" id="3.40.50.300">
    <property type="entry name" value="P-loop containing nucleotide triphosphate hydrolases"/>
    <property type="match status" value="1"/>
</dbReference>
<reference evidence="6" key="1">
    <citation type="submission" date="2018-12" db="EMBL/GenBank/DDBJ databases">
        <title>Tengunoibacter tsumagoiensis gen. nov., sp. nov., Dictyobacter kobayashii sp. nov., D. alpinus sp. nov., and D. joshuensis sp. nov. and description of Dictyobacteraceae fam. nov. within the order Ktedonobacterales isolated from Tengu-no-mugimeshi.</title>
        <authorList>
            <person name="Wang C.M."/>
            <person name="Zheng Y."/>
            <person name="Sakai Y."/>
            <person name="Toyoda A."/>
            <person name="Minakuchi Y."/>
            <person name="Abe K."/>
            <person name="Yokota A."/>
            <person name="Yabe S."/>
        </authorList>
    </citation>
    <scope>NUCLEOTIDE SEQUENCE [LARGE SCALE GENOMIC DNA]</scope>
    <source>
        <strain evidence="6">Uno3</strain>
    </source>
</reference>
<dbReference type="InterPro" id="IPR007111">
    <property type="entry name" value="NACHT_NTPase"/>
</dbReference>
<name>A0A401ZZ49_9CHLR</name>
<dbReference type="CDD" id="cd00093">
    <property type="entry name" value="HTH_XRE"/>
    <property type="match status" value="1"/>
</dbReference>
<feature type="transmembrane region" description="Helical" evidence="2">
    <location>
        <begin position="706"/>
        <end position="727"/>
    </location>
</feature>
<feature type="domain" description="NACHT" evidence="3">
    <location>
        <begin position="217"/>
        <end position="311"/>
    </location>
</feature>
<feature type="transmembrane region" description="Helical" evidence="2">
    <location>
        <begin position="637"/>
        <end position="653"/>
    </location>
</feature>
<dbReference type="Pfam" id="PF05729">
    <property type="entry name" value="NACHT"/>
    <property type="match status" value="1"/>
</dbReference>
<evidence type="ECO:0000313" key="6">
    <source>
        <dbReference type="Proteomes" id="UP000287352"/>
    </source>
</evidence>
<organism evidence="5 6">
    <name type="scientific">Tengunoibacter tsumagoiensis</name>
    <dbReference type="NCBI Taxonomy" id="2014871"/>
    <lineage>
        <taxon>Bacteria</taxon>
        <taxon>Bacillati</taxon>
        <taxon>Chloroflexota</taxon>
        <taxon>Ktedonobacteria</taxon>
        <taxon>Ktedonobacterales</taxon>
        <taxon>Dictyobacteraceae</taxon>
        <taxon>Tengunoibacter</taxon>
    </lineage>
</organism>
<keyword evidence="2" id="KW-0812">Transmembrane</keyword>
<protein>
    <recommendedName>
        <fullName evidence="7">HTH cro/C1-type domain-containing protein</fullName>
    </recommendedName>
</protein>
<evidence type="ECO:0008006" key="7">
    <source>
        <dbReference type="Google" id="ProtNLM"/>
    </source>
</evidence>
<dbReference type="EMBL" id="BIFR01000001">
    <property type="protein sequence ID" value="GCE12103.1"/>
    <property type="molecule type" value="Genomic_DNA"/>
</dbReference>
<sequence>MRSKRIVTARERPGLIRERLKRHLSQQDLAEKLGTTFVTVSRWEHGHVQPSAYYRQRLCEIFEKTPAEIYALLTVVEVNTLTDEQKTGVDPSLLPNAPLGGDVDAINRDGQDRTEVSVPTYDPPSAVSANQKHEPPGKQPRSKYTPRQRLLNKVEKFWVRGVLENAVPENVFMEPDFHFLSDALSQPWDDVFHTKPSSSLKISNGLQMLRLYDELGGKLLILGDPGSGKTILLLELARALLERAQEDEAHPIPVVFQLSSWTQKQRSLGEWLQEELTSKYQVPHLLSQRWVEQDMLLPLLDGFDEIVARDRYSCLEAINRYRREGRISAWVICSRRSEYQQLEAKLHIRGAIDLCPLTVEQIRDYLTRRGTVMSPLREALEQAPDFMELAKNPFMLNILTFTYSDVAQEKQSILLAEKHDLIFAAYVQRALQRQKFQNPFTIDQTLQWLHWLASQMKSHSQSIYYIEYMQADWLPDERSQKWYRLLGERLPLIVIGMLLCLSMGKALGASEAHDGILVEACIYMLPGALLGWIFGRKSEGLLGSARKWRKLAFFQVEKVPPYLINSLFVGGVSECIIPILRRFIPFLDDRTSLLALVCGIAAGILTVVRHNSTIIPAEIVSWSWPACRENMLSVKHLLNSLLVGFSIDLFFLFRMNLLNSRWELLVLNFLVGVAYWIGINAFKGIKNDIIPEAKHVRPNDGMRQSFFNSAMVTGMAFLFIGSLYFFLNMALYELYYRALSADVSLISLFWRSFLIGIPAGLIFGLLHGGIACIRHISLRYLLWRSKAFMWDSPTFLDQMAKCLLLRKVGGGYLFVHRMLLDYFADLDRTNV</sequence>
<feature type="transmembrane region" description="Helical" evidence="2">
    <location>
        <begin position="592"/>
        <end position="608"/>
    </location>
</feature>
<dbReference type="PROSITE" id="PS50943">
    <property type="entry name" value="HTH_CROC1"/>
    <property type="match status" value="1"/>
</dbReference>
<gene>
    <name evidence="5" type="ORF">KTT_19620</name>
</gene>
<accession>A0A401ZZ49</accession>
<evidence type="ECO:0000256" key="1">
    <source>
        <dbReference type="SAM" id="MobiDB-lite"/>
    </source>
</evidence>
<dbReference type="AlphaFoldDB" id="A0A401ZZ49"/>
<proteinExistence type="predicted"/>
<dbReference type="InterPro" id="IPR010982">
    <property type="entry name" value="Lambda_DNA-bd_dom_sf"/>
</dbReference>